<dbReference type="NCBIfam" id="TIGR04131">
    <property type="entry name" value="Bac_Flav_CTERM"/>
    <property type="match status" value="1"/>
</dbReference>
<evidence type="ECO:0000313" key="1">
    <source>
        <dbReference type="EMBL" id="KAB2818068.1"/>
    </source>
</evidence>
<dbReference type="Proteomes" id="UP000484164">
    <property type="component" value="Unassembled WGS sequence"/>
</dbReference>
<keyword evidence="2" id="KW-1185">Reference proteome</keyword>
<accession>A0A6L3ZKJ3</accession>
<gene>
    <name evidence="1" type="ORF">F8C82_06615</name>
</gene>
<name>A0A6L3ZKJ3_9FLAO</name>
<proteinExistence type="predicted"/>
<sequence>MCVLLNRTRTQIVKRLLLIFFLPLGVFGQNLVPNGGFEPDDCNLPAWDLNDISPPWDVNEKFGYWQEMLITNFSPCSSETNSLGLQPRTGDGALGFPVYGWPASTDDAHESRGYPISPLTQTLTRGITYQISYWVKAVYRQGNMERGTNAPGVLFLYDTSSIAPNELNVLESNDALYPPDPITDYTNWTQVCMQYTAKGNEKFIILGNFRSNANTETSYLNPSSPPTETVWRWSYYSIDDLVIIPHTPLPPALPESAKICPDDEITLETYDKRPGIWDDGSTGSTRAVTSPGTYTFSYYDGACYQTDVTVVNLVNCEECHIYLPNAFSPNGDGMNDIWKPQFACEALEYQLLIVDRMGNVVFKSNDPNEGWNPIGNSGLGTYVARIQLIYDLYGERTRVEKSTEIVLLK</sequence>
<dbReference type="OrthoDB" id="9782229at2"/>
<dbReference type="InterPro" id="IPR026341">
    <property type="entry name" value="T9SS_type_B"/>
</dbReference>
<protein>
    <submittedName>
        <fullName evidence="1">Gliding motility-associated C-terminal domain-containing protein</fullName>
    </submittedName>
</protein>
<dbReference type="Gene3D" id="2.60.120.260">
    <property type="entry name" value="Galactose-binding domain-like"/>
    <property type="match status" value="1"/>
</dbReference>
<reference evidence="1 2" key="1">
    <citation type="submission" date="2019-10" db="EMBL/GenBank/DDBJ databases">
        <title>Genome sequence of Phaeocystidibacter marisrubri JCM30614 (type strain).</title>
        <authorList>
            <person name="Bowman J.P."/>
        </authorList>
    </citation>
    <scope>NUCLEOTIDE SEQUENCE [LARGE SCALE GENOMIC DNA]</scope>
    <source>
        <strain evidence="1 2">JCM 30614</strain>
    </source>
</reference>
<dbReference type="AlphaFoldDB" id="A0A6L3ZKJ3"/>
<comment type="caution">
    <text evidence="1">The sequence shown here is derived from an EMBL/GenBank/DDBJ whole genome shotgun (WGS) entry which is preliminary data.</text>
</comment>
<organism evidence="1 2">
    <name type="scientific">Phaeocystidibacter marisrubri</name>
    <dbReference type="NCBI Taxonomy" id="1577780"/>
    <lineage>
        <taxon>Bacteria</taxon>
        <taxon>Pseudomonadati</taxon>
        <taxon>Bacteroidota</taxon>
        <taxon>Flavobacteriia</taxon>
        <taxon>Flavobacteriales</taxon>
        <taxon>Phaeocystidibacteraceae</taxon>
        <taxon>Phaeocystidibacter</taxon>
    </lineage>
</organism>
<evidence type="ECO:0000313" key="2">
    <source>
        <dbReference type="Proteomes" id="UP000484164"/>
    </source>
</evidence>
<dbReference type="EMBL" id="WBVQ01000001">
    <property type="protein sequence ID" value="KAB2818068.1"/>
    <property type="molecule type" value="Genomic_DNA"/>
</dbReference>
<dbReference type="Pfam" id="PF13585">
    <property type="entry name" value="CHU_C"/>
    <property type="match status" value="1"/>
</dbReference>